<feature type="compositionally biased region" description="Basic and acidic residues" evidence="1">
    <location>
        <begin position="1"/>
        <end position="10"/>
    </location>
</feature>
<dbReference type="EMBL" id="MT144764">
    <property type="protein sequence ID" value="QJH99025.1"/>
    <property type="molecule type" value="Genomic_DNA"/>
</dbReference>
<evidence type="ECO:0000256" key="1">
    <source>
        <dbReference type="SAM" id="MobiDB-lite"/>
    </source>
</evidence>
<sequence length="152" mass="16774">MSEKKEDLKKRSWATPEEEKQEAEKGKKDEVTFEDIVYNIYLELVKLRVATERGNELYEKALSAKAPSAPSAPAEQAKPPAKRGGKTIDEVKSAFSAETQGLLVFSETDSHIIIKPARYLGSENFAKIAATVRNQGGEYVSAGKDSHFKVAK</sequence>
<protein>
    <submittedName>
        <fullName evidence="2">Uncharacterized protein</fullName>
    </submittedName>
</protein>
<dbReference type="EMBL" id="MT144504">
    <property type="protein sequence ID" value="QJA54408.1"/>
    <property type="molecule type" value="Genomic_DNA"/>
</dbReference>
<reference evidence="2" key="1">
    <citation type="submission" date="2020-03" db="EMBL/GenBank/DDBJ databases">
        <title>The deep terrestrial virosphere.</title>
        <authorList>
            <person name="Holmfeldt K."/>
            <person name="Nilsson E."/>
            <person name="Simone D."/>
            <person name="Lopez-Fernandez M."/>
            <person name="Wu X."/>
            <person name="de Brujin I."/>
            <person name="Lundin D."/>
            <person name="Andersson A."/>
            <person name="Bertilsson S."/>
            <person name="Dopson M."/>
        </authorList>
    </citation>
    <scope>NUCLEOTIDE SEQUENCE</scope>
    <source>
        <strain evidence="2">TM448A04815</strain>
        <strain evidence="3">TM448B01471</strain>
    </source>
</reference>
<dbReference type="AlphaFoldDB" id="A0A6H2A3Q9"/>
<name>A0A6H2A3Q9_9ZZZZ</name>
<gene>
    <name evidence="2" type="ORF">TM448A04815_0004</name>
    <name evidence="3" type="ORF">TM448B01471_0004</name>
</gene>
<evidence type="ECO:0000313" key="3">
    <source>
        <dbReference type="EMBL" id="QJH99025.1"/>
    </source>
</evidence>
<proteinExistence type="predicted"/>
<feature type="compositionally biased region" description="Low complexity" evidence="1">
    <location>
        <begin position="63"/>
        <end position="79"/>
    </location>
</feature>
<evidence type="ECO:0000313" key="2">
    <source>
        <dbReference type="EMBL" id="QJA54408.1"/>
    </source>
</evidence>
<feature type="region of interest" description="Disordered" evidence="1">
    <location>
        <begin position="63"/>
        <end position="86"/>
    </location>
</feature>
<accession>A0A6H2A3Q9</accession>
<organism evidence="2">
    <name type="scientific">viral metagenome</name>
    <dbReference type="NCBI Taxonomy" id="1070528"/>
    <lineage>
        <taxon>unclassified sequences</taxon>
        <taxon>metagenomes</taxon>
        <taxon>organismal metagenomes</taxon>
    </lineage>
</organism>
<feature type="region of interest" description="Disordered" evidence="1">
    <location>
        <begin position="1"/>
        <end position="28"/>
    </location>
</feature>